<evidence type="ECO:0000313" key="1">
    <source>
        <dbReference type="EMBL" id="KAH7528990.1"/>
    </source>
</evidence>
<proteinExistence type="predicted"/>
<gene>
    <name evidence="1" type="ORF">FEM48_Zijuj05G0136000</name>
</gene>
<dbReference type="AlphaFoldDB" id="A0A978VF51"/>
<evidence type="ECO:0000313" key="2">
    <source>
        <dbReference type="Proteomes" id="UP000813462"/>
    </source>
</evidence>
<reference evidence="1" key="1">
    <citation type="journal article" date="2021" name="Front. Plant Sci.">
        <title>Chromosome-Scale Genome Assembly for Chinese Sour Jujube and Insights Into Its Genome Evolution and Domestication Signature.</title>
        <authorList>
            <person name="Shen L.-Y."/>
            <person name="Luo H."/>
            <person name="Wang X.-L."/>
            <person name="Wang X.-M."/>
            <person name="Qiu X.-J."/>
            <person name="Liu H."/>
            <person name="Zhou S.-S."/>
            <person name="Jia K.-H."/>
            <person name="Nie S."/>
            <person name="Bao Y.-T."/>
            <person name="Zhang R.-G."/>
            <person name="Yun Q.-Z."/>
            <person name="Chai Y.-H."/>
            <person name="Lu J.-Y."/>
            <person name="Li Y."/>
            <person name="Zhao S.-W."/>
            <person name="Mao J.-F."/>
            <person name="Jia S.-G."/>
            <person name="Mao Y.-M."/>
        </authorList>
    </citation>
    <scope>NUCLEOTIDE SEQUENCE</scope>
    <source>
        <strain evidence="1">AT0</strain>
        <tissue evidence="1">Leaf</tissue>
    </source>
</reference>
<dbReference type="EMBL" id="JAEACU010000005">
    <property type="protein sequence ID" value="KAH7528990.1"/>
    <property type="molecule type" value="Genomic_DNA"/>
</dbReference>
<sequence length="88" mass="9669">MGTKLLSVRGTLSGQMRNRLLYRLFITMRIVNTIMPEVPHGYHAHVAAVPSLSIGANTSNTRSTTSGAAAGVEAWEEERVYEACRHQV</sequence>
<organism evidence="1 2">
    <name type="scientific">Ziziphus jujuba var. spinosa</name>
    <dbReference type="NCBI Taxonomy" id="714518"/>
    <lineage>
        <taxon>Eukaryota</taxon>
        <taxon>Viridiplantae</taxon>
        <taxon>Streptophyta</taxon>
        <taxon>Embryophyta</taxon>
        <taxon>Tracheophyta</taxon>
        <taxon>Spermatophyta</taxon>
        <taxon>Magnoliopsida</taxon>
        <taxon>eudicotyledons</taxon>
        <taxon>Gunneridae</taxon>
        <taxon>Pentapetalae</taxon>
        <taxon>rosids</taxon>
        <taxon>fabids</taxon>
        <taxon>Rosales</taxon>
        <taxon>Rhamnaceae</taxon>
        <taxon>Paliureae</taxon>
        <taxon>Ziziphus</taxon>
    </lineage>
</organism>
<accession>A0A978VF51</accession>
<comment type="caution">
    <text evidence="1">The sequence shown here is derived from an EMBL/GenBank/DDBJ whole genome shotgun (WGS) entry which is preliminary data.</text>
</comment>
<protein>
    <submittedName>
        <fullName evidence="1">Uncharacterized protein</fullName>
    </submittedName>
</protein>
<name>A0A978VF51_ZIZJJ</name>
<dbReference type="Proteomes" id="UP000813462">
    <property type="component" value="Unassembled WGS sequence"/>
</dbReference>